<name>A0A9D2DEU2_9BACT</name>
<evidence type="ECO:0000313" key="3">
    <source>
        <dbReference type="Proteomes" id="UP000824014"/>
    </source>
</evidence>
<proteinExistence type="predicted"/>
<dbReference type="Pfam" id="PF11306">
    <property type="entry name" value="DUF3108"/>
    <property type="match status" value="1"/>
</dbReference>
<reference evidence="2" key="2">
    <citation type="submission" date="2021-04" db="EMBL/GenBank/DDBJ databases">
        <authorList>
            <person name="Gilroy R."/>
        </authorList>
    </citation>
    <scope>NUCLEOTIDE SEQUENCE</scope>
    <source>
        <strain evidence="2">ChiHjej11B10-19426</strain>
    </source>
</reference>
<reference evidence="2" key="1">
    <citation type="journal article" date="2021" name="PeerJ">
        <title>Extensive microbial diversity within the chicken gut microbiome revealed by metagenomics and culture.</title>
        <authorList>
            <person name="Gilroy R."/>
            <person name="Ravi A."/>
            <person name="Getino M."/>
            <person name="Pursley I."/>
            <person name="Horton D.L."/>
            <person name="Alikhan N.F."/>
            <person name="Baker D."/>
            <person name="Gharbi K."/>
            <person name="Hall N."/>
            <person name="Watson M."/>
            <person name="Adriaenssens E.M."/>
            <person name="Foster-Nyarko E."/>
            <person name="Jarju S."/>
            <person name="Secka A."/>
            <person name="Antonio M."/>
            <person name="Oren A."/>
            <person name="Chaudhuri R.R."/>
            <person name="La Ragione R."/>
            <person name="Hildebrand F."/>
            <person name="Pallen M.J."/>
        </authorList>
    </citation>
    <scope>NUCLEOTIDE SEQUENCE</scope>
    <source>
        <strain evidence="2">ChiHjej11B10-19426</strain>
    </source>
</reference>
<keyword evidence="1" id="KW-0732">Signal</keyword>
<feature type="chain" id="PRO_5038342364" evidence="1">
    <location>
        <begin position="23"/>
        <end position="273"/>
    </location>
</feature>
<accession>A0A9D2DEU2</accession>
<protein>
    <submittedName>
        <fullName evidence="2">DUF3108 domain-containing protein</fullName>
    </submittedName>
</protein>
<comment type="caution">
    <text evidence="2">The sequence shown here is derived from an EMBL/GenBank/DDBJ whole genome shotgun (WGS) entry which is preliminary data.</text>
</comment>
<gene>
    <name evidence="2" type="ORF">H9816_07280</name>
</gene>
<evidence type="ECO:0000313" key="2">
    <source>
        <dbReference type="EMBL" id="HIZ15693.1"/>
    </source>
</evidence>
<dbReference type="InterPro" id="IPR021457">
    <property type="entry name" value="DUF3108"/>
</dbReference>
<dbReference type="AlphaFoldDB" id="A0A9D2DEU2"/>
<dbReference type="EMBL" id="DXCC01000027">
    <property type="protein sequence ID" value="HIZ15693.1"/>
    <property type="molecule type" value="Genomic_DNA"/>
</dbReference>
<organism evidence="2 3">
    <name type="scientific">Candidatus Tidjanibacter faecipullorum</name>
    <dbReference type="NCBI Taxonomy" id="2838766"/>
    <lineage>
        <taxon>Bacteria</taxon>
        <taxon>Pseudomonadati</taxon>
        <taxon>Bacteroidota</taxon>
        <taxon>Bacteroidia</taxon>
        <taxon>Bacteroidales</taxon>
        <taxon>Rikenellaceae</taxon>
        <taxon>Tidjanibacter</taxon>
    </lineage>
</organism>
<evidence type="ECO:0000256" key="1">
    <source>
        <dbReference type="SAM" id="SignalP"/>
    </source>
</evidence>
<sequence length="273" mass="31345">MKKWYGLVWLCGMLLTAVPALARGGDAVPFAAGEELLYTVSYRAAMWPNTDMGDVVLSVTEDVTEGQPTLRIDARATVKGVFRWFYELDDRYYSWLRAEDLRPLRARAELLEGDYRFSSEFRYDWAKDVARNSYRNHAKRRTPLEATVALEGAAMDGVSLFYNLRSHDLDAYRPGEVRTLALLLKDKVRYVQYTYYGRETVRVKGLGKVQTLKFSCQLINDDADSFEDGSEFFVWISDDANKIPVLLESPLRVGSVRARLVAYDGLKYRHRAF</sequence>
<feature type="signal peptide" evidence="1">
    <location>
        <begin position="1"/>
        <end position="22"/>
    </location>
</feature>
<dbReference type="Proteomes" id="UP000824014">
    <property type="component" value="Unassembled WGS sequence"/>
</dbReference>